<keyword evidence="2" id="KW-1185">Reference proteome</keyword>
<dbReference type="Proteomes" id="UP000826212">
    <property type="component" value="Chromosome"/>
</dbReference>
<accession>A0AC61NFV5</accession>
<name>A0AC61NFV5_9BACT</name>
<evidence type="ECO:0000313" key="1">
    <source>
        <dbReference type="EMBL" id="QZE14478.1"/>
    </source>
</evidence>
<protein>
    <submittedName>
        <fullName evidence="1">Dihydrofolate reductase family protein</fullName>
    </submittedName>
</protein>
<reference evidence="1" key="1">
    <citation type="submission" date="2021-08" db="EMBL/GenBank/DDBJ databases">
        <title>Novel anaerobic bacterium isolated from sea squirt in East Sea, Republic of Korea.</title>
        <authorList>
            <person name="Nguyen T.H."/>
            <person name="Li Z."/>
            <person name="Lee Y.-J."/>
            <person name="Ko J."/>
            <person name="Kim S.-G."/>
        </authorList>
    </citation>
    <scope>NUCLEOTIDE SEQUENCE</scope>
    <source>
        <strain evidence="1">KCTC 25031</strain>
    </source>
</reference>
<organism evidence="1 2">
    <name type="scientific">Halosquirtibacter laminarini</name>
    <dbReference type="NCBI Taxonomy" id="3374600"/>
    <lineage>
        <taxon>Bacteria</taxon>
        <taxon>Pseudomonadati</taxon>
        <taxon>Bacteroidota</taxon>
        <taxon>Bacteroidia</taxon>
        <taxon>Marinilabiliales</taxon>
        <taxon>Prolixibacteraceae</taxon>
        <taxon>Halosquirtibacter</taxon>
    </lineage>
</organism>
<proteinExistence type="predicted"/>
<gene>
    <name evidence="1" type="ORF">K4L44_01005</name>
</gene>
<dbReference type="EMBL" id="CP081303">
    <property type="protein sequence ID" value="QZE14478.1"/>
    <property type="molecule type" value="Genomic_DNA"/>
</dbReference>
<sequence>MRKVVLFIAMSIDGYIATEDHDLTWLNIAEKEGEDYGYKALYDQADTYIVGRKTYDIICSFTDGKLPQAENMDCYILTKQDIPSQNNITFYNQDLETLISKLKQKEGKTIVCDGGSEVVKLLMEKNLIDEYIITVIPTILGSGIPLFKGGIDPIKIKAQPSKYFDNGVVQLHYTKEAE</sequence>
<evidence type="ECO:0000313" key="2">
    <source>
        <dbReference type="Proteomes" id="UP000826212"/>
    </source>
</evidence>